<feature type="region of interest" description="Disordered" evidence="1">
    <location>
        <begin position="114"/>
        <end position="272"/>
    </location>
</feature>
<feature type="compositionally biased region" description="Basic and acidic residues" evidence="1">
    <location>
        <begin position="152"/>
        <end position="213"/>
    </location>
</feature>
<sequence>MQELEAENRALWEEKKLASGILTKYKEEEKVVDDALKAILTERRRIKDLQDEVYGRLQETRRVQRAKLDDFYDNRRMSQMFAADEGYRRHYNLLWQQQRNQPISLGGDCNLGTGYVEPTMEPSPPSKKADKGAPAAGGAREALSSIGGKPARSREPELSEEEQKAKVREQNRVAAEEAEARKERRRRDQEKKKAKAQDKRQQKEAAEKQRLEAEAAAAAAKAAEPEAADEGGEEAAAASSTNGTAAAQDDTDLQPSFGRAGPKPRPRSKKAGFDVRTTWQKYSTQIMTVVAIVVALVGLQLCYSLFEATTA</sequence>
<protein>
    <submittedName>
        <fullName evidence="3">Uncharacterized protein</fullName>
    </submittedName>
</protein>
<keyword evidence="4" id="KW-1185">Reference proteome</keyword>
<keyword evidence="2" id="KW-1133">Transmembrane helix</keyword>
<accession>A0AAW1S7U8</accession>
<organism evidence="3 4">
    <name type="scientific">Apatococcus fuscideae</name>
    <dbReference type="NCBI Taxonomy" id="2026836"/>
    <lineage>
        <taxon>Eukaryota</taxon>
        <taxon>Viridiplantae</taxon>
        <taxon>Chlorophyta</taxon>
        <taxon>core chlorophytes</taxon>
        <taxon>Trebouxiophyceae</taxon>
        <taxon>Chlorellales</taxon>
        <taxon>Chlorellaceae</taxon>
        <taxon>Apatococcus</taxon>
    </lineage>
</organism>
<gene>
    <name evidence="3" type="ORF">WJX84_006677</name>
</gene>
<keyword evidence="2" id="KW-0812">Transmembrane</keyword>
<evidence type="ECO:0000313" key="3">
    <source>
        <dbReference type="EMBL" id="KAK9841927.1"/>
    </source>
</evidence>
<feature type="compositionally biased region" description="Low complexity" evidence="1">
    <location>
        <begin position="234"/>
        <end position="247"/>
    </location>
</feature>
<dbReference type="EMBL" id="JALJOV010001749">
    <property type="protein sequence ID" value="KAK9841927.1"/>
    <property type="molecule type" value="Genomic_DNA"/>
</dbReference>
<dbReference type="Proteomes" id="UP001485043">
    <property type="component" value="Unassembled WGS sequence"/>
</dbReference>
<comment type="caution">
    <text evidence="3">The sequence shown here is derived from an EMBL/GenBank/DDBJ whole genome shotgun (WGS) entry which is preliminary data.</text>
</comment>
<evidence type="ECO:0000256" key="1">
    <source>
        <dbReference type="SAM" id="MobiDB-lite"/>
    </source>
</evidence>
<proteinExistence type="predicted"/>
<name>A0AAW1S7U8_9CHLO</name>
<dbReference type="AlphaFoldDB" id="A0AAW1S7U8"/>
<evidence type="ECO:0000256" key="2">
    <source>
        <dbReference type="SAM" id="Phobius"/>
    </source>
</evidence>
<feature type="transmembrane region" description="Helical" evidence="2">
    <location>
        <begin position="286"/>
        <end position="306"/>
    </location>
</feature>
<keyword evidence="2" id="KW-0472">Membrane</keyword>
<evidence type="ECO:0000313" key="4">
    <source>
        <dbReference type="Proteomes" id="UP001485043"/>
    </source>
</evidence>
<reference evidence="3 4" key="1">
    <citation type="journal article" date="2024" name="Nat. Commun.">
        <title>Phylogenomics reveals the evolutionary origins of lichenization in chlorophyte algae.</title>
        <authorList>
            <person name="Puginier C."/>
            <person name="Libourel C."/>
            <person name="Otte J."/>
            <person name="Skaloud P."/>
            <person name="Haon M."/>
            <person name="Grisel S."/>
            <person name="Petersen M."/>
            <person name="Berrin J.G."/>
            <person name="Delaux P.M."/>
            <person name="Dal Grande F."/>
            <person name="Keller J."/>
        </authorList>
    </citation>
    <scope>NUCLEOTIDE SEQUENCE [LARGE SCALE GENOMIC DNA]</scope>
    <source>
        <strain evidence="3 4">SAG 2523</strain>
    </source>
</reference>